<dbReference type="Gene3D" id="1.25.40.690">
    <property type="match status" value="1"/>
</dbReference>
<feature type="region of interest" description="Disordered" evidence="10">
    <location>
        <begin position="657"/>
        <end position="683"/>
    </location>
</feature>
<dbReference type="GO" id="GO:0051028">
    <property type="term" value="P:mRNA transport"/>
    <property type="evidence" value="ECO:0007669"/>
    <property type="project" value="UniProtKB-KW"/>
</dbReference>
<dbReference type="FunFam" id="1.10.10.2360:FF:000001">
    <property type="entry name" value="Nuclear pore complex protein Nup98-Nup96"/>
    <property type="match status" value="1"/>
</dbReference>
<dbReference type="EMBL" id="JALLBG020000075">
    <property type="protein sequence ID" value="KAL3767549.1"/>
    <property type="molecule type" value="Genomic_DNA"/>
</dbReference>
<evidence type="ECO:0000256" key="8">
    <source>
        <dbReference type="ARBA" id="ARBA00023132"/>
    </source>
</evidence>
<dbReference type="InterPro" id="IPR036903">
    <property type="entry name" value="Nup98_auto-Pept-S59_dom_sf"/>
</dbReference>
<feature type="region of interest" description="Disordered" evidence="10">
    <location>
        <begin position="224"/>
        <end position="243"/>
    </location>
</feature>
<dbReference type="Pfam" id="PF12110">
    <property type="entry name" value="Nup96"/>
    <property type="match status" value="1"/>
</dbReference>
<accession>A0ABD3MW95</accession>
<comment type="similarity">
    <text evidence="2">Belongs to the nucleoporin GLFG family.</text>
</comment>
<dbReference type="PANTHER" id="PTHR23198:SF6">
    <property type="entry name" value="NUCLEAR PORE COMPLEX PROTEIN NUP98-NUP96"/>
    <property type="match status" value="1"/>
</dbReference>
<keyword evidence="5" id="KW-0509">mRNA transport</keyword>
<comment type="caution">
    <text evidence="12">The sequence shown here is derived from an EMBL/GenBank/DDBJ whole genome shotgun (WGS) entry which is preliminary data.</text>
</comment>
<dbReference type="Gene3D" id="1.10.10.2360">
    <property type="match status" value="1"/>
</dbReference>
<comment type="subcellular location">
    <subcellularLocation>
        <location evidence="1">Nucleus</location>
        <location evidence="1">Nuclear pore complex</location>
    </subcellularLocation>
</comment>
<reference evidence="12 13" key="1">
    <citation type="submission" date="2024-10" db="EMBL/GenBank/DDBJ databases">
        <title>Updated reference genomes for cyclostephanoid diatoms.</title>
        <authorList>
            <person name="Roberts W.R."/>
            <person name="Alverson A.J."/>
        </authorList>
    </citation>
    <scope>NUCLEOTIDE SEQUENCE [LARGE SCALE GENOMIC DNA]</scope>
    <source>
        <strain evidence="12 13">AJA232-27</strain>
    </source>
</reference>
<dbReference type="PROSITE" id="PS51434">
    <property type="entry name" value="NUP_C"/>
    <property type="match status" value="1"/>
</dbReference>
<dbReference type="FunFam" id="3.30.1610.10:FF:000008">
    <property type="entry name" value="Uncharacterized protein"/>
    <property type="match status" value="1"/>
</dbReference>
<evidence type="ECO:0000256" key="3">
    <source>
        <dbReference type="ARBA" id="ARBA00022448"/>
    </source>
</evidence>
<evidence type="ECO:0000313" key="12">
    <source>
        <dbReference type="EMBL" id="KAL3767549.1"/>
    </source>
</evidence>
<evidence type="ECO:0000256" key="5">
    <source>
        <dbReference type="ARBA" id="ARBA00022816"/>
    </source>
</evidence>
<dbReference type="InterPro" id="IPR025574">
    <property type="entry name" value="Nucleoporin_FG_rpt"/>
</dbReference>
<keyword evidence="8" id="KW-0906">Nuclear pore complex</keyword>
<feature type="region of interest" description="Disordered" evidence="10">
    <location>
        <begin position="712"/>
        <end position="763"/>
    </location>
</feature>
<dbReference type="GO" id="GO:0015031">
    <property type="term" value="P:protein transport"/>
    <property type="evidence" value="ECO:0007669"/>
    <property type="project" value="UniProtKB-KW"/>
</dbReference>
<dbReference type="Proteomes" id="UP001530293">
    <property type="component" value="Unassembled WGS sequence"/>
</dbReference>
<dbReference type="PANTHER" id="PTHR23198">
    <property type="entry name" value="NUCLEOPORIN"/>
    <property type="match status" value="1"/>
</dbReference>
<dbReference type="GO" id="GO:0005643">
    <property type="term" value="C:nuclear pore"/>
    <property type="evidence" value="ECO:0007669"/>
    <property type="project" value="UniProtKB-SubCell"/>
</dbReference>
<keyword evidence="6" id="KW-0653">Protein transport</keyword>
<dbReference type="InterPro" id="IPR007230">
    <property type="entry name" value="Nup98_auto-Pept-S59_dom"/>
</dbReference>
<dbReference type="InterPro" id="IPR021967">
    <property type="entry name" value="Nup98_C"/>
</dbReference>
<keyword evidence="9" id="KW-0539">Nucleus</keyword>
<keyword evidence="3" id="KW-0813">Transport</keyword>
<evidence type="ECO:0000256" key="1">
    <source>
        <dbReference type="ARBA" id="ARBA00004567"/>
    </source>
</evidence>
<dbReference type="Pfam" id="PF04096">
    <property type="entry name" value="Nucleoporin2"/>
    <property type="match status" value="1"/>
</dbReference>
<organism evidence="12 13">
    <name type="scientific">Discostella pseudostelligera</name>
    <dbReference type="NCBI Taxonomy" id="259834"/>
    <lineage>
        <taxon>Eukaryota</taxon>
        <taxon>Sar</taxon>
        <taxon>Stramenopiles</taxon>
        <taxon>Ochrophyta</taxon>
        <taxon>Bacillariophyta</taxon>
        <taxon>Coscinodiscophyceae</taxon>
        <taxon>Thalassiosirophycidae</taxon>
        <taxon>Stephanodiscales</taxon>
        <taxon>Stephanodiscaceae</taxon>
        <taxon>Discostella</taxon>
    </lineage>
</organism>
<keyword evidence="13" id="KW-1185">Reference proteome</keyword>
<feature type="compositionally biased region" description="Polar residues" evidence="10">
    <location>
        <begin position="739"/>
        <end position="763"/>
    </location>
</feature>
<evidence type="ECO:0000256" key="4">
    <source>
        <dbReference type="ARBA" id="ARBA00022813"/>
    </source>
</evidence>
<gene>
    <name evidence="12" type="ORF">ACHAWU_000212</name>
</gene>
<sequence>MFGQAPSTSPFGAPAPAAPFGAPAPAAFGGFGQPQPAAAAPGGFGAAPAAVGGFGTTSAFGQPATAATSLFGAPAATATTGAFGQPASTTPAFGSPPAAAAGGFGAAAPTSSVFGAPAPATGGLFGSAAPAPSLFGSAAAAPAFGAKPAGGGLFGSAPAPSVGLFGSAPAPASRGLFGAAPSPLPFGSPAPAPSLFGAPAPAPTAFGAPAPVFGAPTGAFGAAPAAGGFGQPQQLQQTQTGTAAVPYQTTTSKQDGNTSIILQAITAMPQYEQKSFEELRLEDYMAGNKGTKGQAAPATSTGFGGFGVAPAPAFGQTAAAPAFGATPATTGGLFGSSPAPAPSGGLFFGAPTPGMFITDAFTSVSSTLYPNSHVSGTAPAFGQPAPAPAFGAAPAPATGGLFGSVPAPAPTGGLFGSAPAPAFGQPAPAPAFGASPAPATGGFFGSTPATAFGAAPQPAPAFGASPAPATGGLFGAPAPAPAVGGLFGSTPAPATGGLFGQPAPAPSLFQPAPATGGLFGAPSPAKPGGLFGAAPAPSSFGLFGQPPAPSTGGLFGQTPAPAPSTGGLFGSAPPVSAVPVAPPPSADALLAQQLAAVENQKKQIELLEAWRGNPPSGSKVVPTSQYYADSGTSWNGGGFSAGGGFTASSSPLHSYRATSRSTAKIRPRGYTPTKTTMLGMKSGSPILSPNKFVGSTTKTLFIKPSALTPKPKNRLLLPSDLLNGSPAPALENGTHENRTPTNGSAPKITNSASSHQTSLAANSPLSPAHDFYRQVVDSTINPSPSSMLQQGNQFVPKLSKPGYFVYPSISELESMSEADLAAVTGFKVERPQYGSVAWDGAVDVRGVDLDSVVVIESKNVSVYDEAELKGEKPQRGSKLNRPAVITMYDVYPKDGAESSAEAKDKMLRKIEKSTKKMGAELLSYDADNGVWTFRVGHFSRYGLDDDSDDDSDIDTYAPPTLETSDDEQESLCPVDKAKDLGGSSRMHAPIDEDECTSANTDNISYVETFDEGESEDGGFHDVTDIARAGEEAYAMMTEEVLAEYEDEDIVLESAVDEEKMLFPVEGEDGPSFPVAQPLRAAATKSSSGISKRLAAKYGLSTTTSNFDYGVRMRQSFRVAWRPDGSFIRVTKSSSGSQVLVQSRPAIAIPSSSLPLLESHKKHSVKAIGECENENEVPFYTLPRNISGSNALFHALEDFHRSSSMCLFNTATKKVVSNAFSLLVSLYFGGKTPDRPLNDACRLEAVSSWLRNFVASDMVHAITVAQSSGDNYGSIFAALSGGDSERASSLALMAGCPRLSLILSNPSVLAQPFCENQLGLWHDTGAQQFTPTGILRIFSLASGRIDIERQMYKTGSVSYDLDWRRRFGIYLWSCSHSQNQSTVSLVVNQYGSDVTDGLAPPAIPLYCDGVSNPTKQCILYKVLNHYEDVGVPLADIIDPLSHTPFENDFSASFHLCAAMSALSDSNLTRHQEDLIIDSLSSQLIGDGLWEWAVYVGLCSISSRGMSESSAAARMIRSKNIIKRFYSPSTDPLAESRRSFLQTIGIPPHWLAEAQAYRCASEGDIFGMLENLMRCSATDSMAVLERIIIPHMILEGEKSRTQLWQLLESLRSKITEDSIVDWDKPNGCGVFHQFLDLRVKVGSLSKTQLEPMQVSDVDIEHFLELATNLEAVVSDGSETRVNRTTHPFTKVGYGFRRTPPNIVNAEVGNMLTTLRMQLLAIKSGKPINYKSQMTLTCPEKLSFIRGLCGFEPLS</sequence>
<evidence type="ECO:0000259" key="11">
    <source>
        <dbReference type="PROSITE" id="PS51434"/>
    </source>
</evidence>
<dbReference type="Gene3D" id="3.30.1610.10">
    <property type="entry name" value="Peptidase S59, nucleoporin"/>
    <property type="match status" value="1"/>
</dbReference>
<evidence type="ECO:0000256" key="9">
    <source>
        <dbReference type="ARBA" id="ARBA00023242"/>
    </source>
</evidence>
<dbReference type="Pfam" id="PF21240">
    <property type="entry name" value="Nup98_GLEBS"/>
    <property type="match status" value="1"/>
</dbReference>
<name>A0ABD3MW95_9STRA</name>
<keyword evidence="7" id="KW-0811">Translocation</keyword>
<dbReference type="Pfam" id="PF13634">
    <property type="entry name" value="Nucleoporin_FG"/>
    <property type="match status" value="3"/>
</dbReference>
<dbReference type="InterPro" id="IPR037665">
    <property type="entry name" value="Nucleoporin_S59-like"/>
</dbReference>
<feature type="region of interest" description="Disordered" evidence="10">
    <location>
        <begin position="944"/>
        <end position="970"/>
    </location>
</feature>
<evidence type="ECO:0000256" key="7">
    <source>
        <dbReference type="ARBA" id="ARBA00023010"/>
    </source>
</evidence>
<feature type="domain" description="Peptidase S59" evidence="11">
    <location>
        <begin position="800"/>
        <end position="938"/>
    </location>
</feature>
<protein>
    <recommendedName>
        <fullName evidence="11">Peptidase S59 domain-containing protein</fullName>
    </recommendedName>
</protein>
<evidence type="ECO:0000256" key="6">
    <source>
        <dbReference type="ARBA" id="ARBA00022927"/>
    </source>
</evidence>
<evidence type="ECO:0000313" key="13">
    <source>
        <dbReference type="Proteomes" id="UP001530293"/>
    </source>
</evidence>
<feature type="compositionally biased region" description="Acidic residues" evidence="10">
    <location>
        <begin position="944"/>
        <end position="953"/>
    </location>
</feature>
<proteinExistence type="inferred from homology"/>
<evidence type="ECO:0000256" key="2">
    <source>
        <dbReference type="ARBA" id="ARBA00008926"/>
    </source>
</evidence>
<evidence type="ECO:0000256" key="10">
    <source>
        <dbReference type="SAM" id="MobiDB-lite"/>
    </source>
</evidence>
<dbReference type="SUPFAM" id="SSF82215">
    <property type="entry name" value="C-terminal autoproteolytic domain of nucleoporin nup98"/>
    <property type="match status" value="1"/>
</dbReference>
<keyword evidence="4" id="KW-0068">Autocatalytic cleavage</keyword>